<dbReference type="EMBL" id="JARJCM010000006">
    <property type="protein sequence ID" value="KAJ7044657.1"/>
    <property type="molecule type" value="Genomic_DNA"/>
</dbReference>
<keyword evidence="2" id="KW-1185">Reference proteome</keyword>
<evidence type="ECO:0000313" key="2">
    <source>
        <dbReference type="Proteomes" id="UP001218188"/>
    </source>
</evidence>
<protein>
    <recommendedName>
        <fullName evidence="3">F-box domain-containing protein</fullName>
    </recommendedName>
</protein>
<comment type="caution">
    <text evidence="1">The sequence shown here is derived from an EMBL/GenBank/DDBJ whole genome shotgun (WGS) entry which is preliminary data.</text>
</comment>
<dbReference type="AlphaFoldDB" id="A0AAD6TFD4"/>
<gene>
    <name evidence="1" type="ORF">C8F04DRAFT_1069081</name>
</gene>
<dbReference type="Proteomes" id="UP001218188">
    <property type="component" value="Unassembled WGS sequence"/>
</dbReference>
<name>A0AAD6TFD4_9AGAR</name>
<dbReference type="InterPro" id="IPR032675">
    <property type="entry name" value="LRR_dom_sf"/>
</dbReference>
<proteinExistence type="predicted"/>
<evidence type="ECO:0000313" key="1">
    <source>
        <dbReference type="EMBL" id="KAJ7044657.1"/>
    </source>
</evidence>
<accession>A0AAD6TFD4</accession>
<organism evidence="1 2">
    <name type="scientific">Mycena alexandri</name>
    <dbReference type="NCBI Taxonomy" id="1745969"/>
    <lineage>
        <taxon>Eukaryota</taxon>
        <taxon>Fungi</taxon>
        <taxon>Dikarya</taxon>
        <taxon>Basidiomycota</taxon>
        <taxon>Agaricomycotina</taxon>
        <taxon>Agaricomycetes</taxon>
        <taxon>Agaricomycetidae</taxon>
        <taxon>Agaricales</taxon>
        <taxon>Marasmiineae</taxon>
        <taxon>Mycenaceae</taxon>
        <taxon>Mycena</taxon>
    </lineage>
</organism>
<reference evidence="1" key="1">
    <citation type="submission" date="2023-03" db="EMBL/GenBank/DDBJ databases">
        <title>Massive genome expansion in bonnet fungi (Mycena s.s.) driven by repeated elements and novel gene families across ecological guilds.</title>
        <authorList>
            <consortium name="Lawrence Berkeley National Laboratory"/>
            <person name="Harder C.B."/>
            <person name="Miyauchi S."/>
            <person name="Viragh M."/>
            <person name="Kuo A."/>
            <person name="Thoen E."/>
            <person name="Andreopoulos B."/>
            <person name="Lu D."/>
            <person name="Skrede I."/>
            <person name="Drula E."/>
            <person name="Henrissat B."/>
            <person name="Morin E."/>
            <person name="Kohler A."/>
            <person name="Barry K."/>
            <person name="LaButti K."/>
            <person name="Morin E."/>
            <person name="Salamov A."/>
            <person name="Lipzen A."/>
            <person name="Mereny Z."/>
            <person name="Hegedus B."/>
            <person name="Baldrian P."/>
            <person name="Stursova M."/>
            <person name="Weitz H."/>
            <person name="Taylor A."/>
            <person name="Grigoriev I.V."/>
            <person name="Nagy L.G."/>
            <person name="Martin F."/>
            <person name="Kauserud H."/>
        </authorList>
    </citation>
    <scope>NUCLEOTIDE SEQUENCE</scope>
    <source>
        <strain evidence="1">CBHHK200</strain>
    </source>
</reference>
<sequence length="398" mass="44824">MLAKFKRRLRSRRNAAQEPNNAPVLAGISLLPSEILGGEIFPLVVHDELHDDLWHRKLLALAGVCTQWRNIIHSTPFLWNQRIRINTRQFSYVGRFRRNRMAKKYLEALRMCLTRSAPFPVTISIDRLAFRRDRKNSARTADIISGAAVRVESLRMSILHGDDVGVYILRALKRLPIGTLQALTEINFDFLGGAARHPTVSFSLMNAPHLRRVVLSARSNPLNLISIPWPQLTHLTLAAPPLACVAVLAKCISLVSAALFHFWEDDTAPTTVTLVHLTSLRLTISSTLIQAVGNLDLPALTTLELIYDDNDMIWPQLEVLRQLPLHNIQYLTFGFDDEEVLESPTLVTELKLKECGSDLEMLSIERGPTLQAMLARLVYRGDSSDKAYYLDGLQVDVL</sequence>
<evidence type="ECO:0008006" key="3">
    <source>
        <dbReference type="Google" id="ProtNLM"/>
    </source>
</evidence>
<dbReference type="Gene3D" id="3.80.10.10">
    <property type="entry name" value="Ribonuclease Inhibitor"/>
    <property type="match status" value="1"/>
</dbReference>